<evidence type="ECO:0000256" key="2">
    <source>
        <dbReference type="ARBA" id="ARBA00023277"/>
    </source>
</evidence>
<name>J4U578_TRIAS</name>
<dbReference type="SUPFAM" id="SSF51735">
    <property type="entry name" value="NAD(P)-binding Rossmann-fold domains"/>
    <property type="match status" value="1"/>
</dbReference>
<dbReference type="KEGG" id="tasa:A1Q1_06567"/>
<dbReference type="RefSeq" id="XP_014177156.1">
    <property type="nucleotide sequence ID" value="XM_014321681.1"/>
</dbReference>
<dbReference type="Gene3D" id="3.90.25.10">
    <property type="entry name" value="UDP-galactose 4-epimerase, domain 1"/>
    <property type="match status" value="1"/>
</dbReference>
<keyword evidence="1" id="KW-0521">NADP</keyword>
<protein>
    <recommendedName>
        <fullName evidence="3">NAD-dependent epimerase/dehydratase domain-containing protein</fullName>
    </recommendedName>
</protein>
<dbReference type="AlphaFoldDB" id="J4U578"/>
<feature type="domain" description="NAD-dependent epimerase/dehydratase" evidence="3">
    <location>
        <begin position="20"/>
        <end position="225"/>
    </location>
</feature>
<dbReference type="Proteomes" id="UP000002748">
    <property type="component" value="Unassembled WGS sequence"/>
</dbReference>
<dbReference type="Gene3D" id="3.40.50.720">
    <property type="entry name" value="NAD(P)-binding Rossmann-like Domain"/>
    <property type="match status" value="1"/>
</dbReference>
<organism evidence="4 5">
    <name type="scientific">Trichosporon asahii var. asahii (strain ATCC 90039 / CBS 2479 / JCM 2466 / KCTC 7840 / NBRC 103889/ NCYC 2677 / UAMH 7654)</name>
    <name type="common">Yeast</name>
    <dbReference type="NCBI Taxonomy" id="1186058"/>
    <lineage>
        <taxon>Eukaryota</taxon>
        <taxon>Fungi</taxon>
        <taxon>Dikarya</taxon>
        <taxon>Basidiomycota</taxon>
        <taxon>Agaricomycotina</taxon>
        <taxon>Tremellomycetes</taxon>
        <taxon>Trichosporonales</taxon>
        <taxon>Trichosporonaceae</taxon>
        <taxon>Trichosporon</taxon>
    </lineage>
</organism>
<dbReference type="GeneID" id="25990079"/>
<dbReference type="Pfam" id="PF01370">
    <property type="entry name" value="Epimerase"/>
    <property type="match status" value="1"/>
</dbReference>
<comment type="caution">
    <text evidence="4">The sequence shown here is derived from an EMBL/GenBank/DDBJ whole genome shotgun (WGS) entry which is preliminary data.</text>
</comment>
<evidence type="ECO:0000313" key="4">
    <source>
        <dbReference type="EMBL" id="EJT45075.1"/>
    </source>
</evidence>
<dbReference type="HOGENOM" id="CLU_007383_19_0_1"/>
<keyword evidence="2" id="KW-0119">Carbohydrate metabolism</keyword>
<reference evidence="4 5" key="1">
    <citation type="journal article" date="2012" name="Eukaryot. Cell">
        <title>Draft genome sequence of CBS 2479, the standard type strain of Trichosporon asahii.</title>
        <authorList>
            <person name="Yang R.Y."/>
            <person name="Li H.T."/>
            <person name="Zhu H."/>
            <person name="Zhou G.P."/>
            <person name="Wang M."/>
            <person name="Wang L."/>
        </authorList>
    </citation>
    <scope>NUCLEOTIDE SEQUENCE [LARGE SCALE GENOMIC DNA]</scope>
    <source>
        <strain evidence="5">ATCC 90039 / CBS 2479 / JCM 2466 / KCTC 7840 / NCYC 2677 / UAMH 7654</strain>
    </source>
</reference>
<evidence type="ECO:0000256" key="1">
    <source>
        <dbReference type="ARBA" id="ARBA00022857"/>
    </source>
</evidence>
<evidence type="ECO:0000313" key="5">
    <source>
        <dbReference type="Proteomes" id="UP000002748"/>
    </source>
</evidence>
<proteinExistence type="predicted"/>
<dbReference type="PANTHER" id="PTHR43103">
    <property type="entry name" value="NUCLEOSIDE-DIPHOSPHATE-SUGAR EPIMERASE"/>
    <property type="match status" value="1"/>
</dbReference>
<evidence type="ECO:0000259" key="3">
    <source>
        <dbReference type="Pfam" id="PF01370"/>
    </source>
</evidence>
<dbReference type="OrthoDB" id="16464at2759"/>
<sequence>MTKQTPTYDALKLPEHIKTVLLTGAGGFVGREVTKLMLDLYPNLRIITTDIVEPPRVIDDEKRLKVVKADLGDEKQIDALFEGEEVGGLIALHGIMSGGSEANFELGYAVNVDSHVKLLAAARRHSENVLKRKMVYCFISSLAVYGGPKCKPTDHVVPSDTPIIPGTSYGVEKTISELYAFDYGRRGYLDTRSLRLPTVAIRTGAPSTAASSFISGLIREPLQGLPSVCPVADGPDGELIDGMPVYLSRAKTVFRNIVWGLCMPEDNFKYGKGDRSINIPGITVTTRQILDALKEHGGEEATKLVSFKKDPAVIAICETWAGSYDCDEFLKMGFEVDDAQTGYSLAVGDFKEELEQERAAKKPKLDA</sequence>
<dbReference type="VEuPathDB" id="FungiDB:A1Q1_06567"/>
<dbReference type="EMBL" id="ALBS01000337">
    <property type="protein sequence ID" value="EJT45075.1"/>
    <property type="molecule type" value="Genomic_DNA"/>
</dbReference>
<gene>
    <name evidence="4" type="ORF">A1Q1_06567</name>
</gene>
<dbReference type="InterPro" id="IPR001509">
    <property type="entry name" value="Epimerase_deHydtase"/>
</dbReference>
<dbReference type="InterPro" id="IPR036291">
    <property type="entry name" value="NAD(P)-bd_dom_sf"/>
</dbReference>
<accession>J4U578</accession>
<dbReference type="PANTHER" id="PTHR43103:SF3">
    <property type="entry name" value="ADP-L-GLYCERO-D-MANNO-HEPTOSE-6-EPIMERASE"/>
    <property type="match status" value="1"/>
</dbReference>